<organism evidence="2 3">
    <name type="scientific">Leptospira interrogans str. 2006001854</name>
    <dbReference type="NCBI Taxonomy" id="1001590"/>
    <lineage>
        <taxon>Bacteria</taxon>
        <taxon>Pseudomonadati</taxon>
        <taxon>Spirochaetota</taxon>
        <taxon>Spirochaetia</taxon>
        <taxon>Leptospirales</taxon>
        <taxon>Leptospiraceae</taxon>
        <taxon>Leptospira</taxon>
    </lineage>
</organism>
<accession>M6G6U9</accession>
<dbReference type="CDD" id="cd09279">
    <property type="entry name" value="RNase_HI_like"/>
    <property type="match status" value="1"/>
</dbReference>
<feature type="domain" description="RNase H type-1" evidence="1">
    <location>
        <begin position="15"/>
        <end position="150"/>
    </location>
</feature>
<dbReference type="EMBL" id="AFLW02000170">
    <property type="protein sequence ID" value="EMM80728.1"/>
    <property type="molecule type" value="Genomic_DNA"/>
</dbReference>
<sequence length="189" mass="21982">METDSSCDRFISRRKKFLITIYCDGASKGNPGPSSIGIVAYIHEKEEFRISERIGETTNNVAEWSALKKGIEECISRKFDSIHAYMDSELVVKQVNGKYKVKHPNLLEYKKEVDKLISSLHSFQITHVPREKIQSQINSQTKPFENKNCFEIEVQFGIFIWSLRFGLMKIIPENEWAILQRRRNSPKII</sequence>
<dbReference type="InterPro" id="IPR036397">
    <property type="entry name" value="RNaseH_sf"/>
</dbReference>
<gene>
    <name evidence="2" type="primary">rnhA</name>
    <name evidence="2" type="ORF">LEP1GSC037_4990</name>
</gene>
<comment type="caution">
    <text evidence="2">The sequence shown here is derived from an EMBL/GenBank/DDBJ whole genome shotgun (WGS) entry which is preliminary data.</text>
</comment>
<dbReference type="PANTHER" id="PTHR48475:SF1">
    <property type="entry name" value="RNASE H TYPE-1 DOMAIN-CONTAINING PROTEIN"/>
    <property type="match status" value="1"/>
</dbReference>
<dbReference type="Pfam" id="PF13456">
    <property type="entry name" value="RVT_3"/>
    <property type="match status" value="1"/>
</dbReference>
<name>M6G6U9_LEPIR</name>
<dbReference type="InterPro" id="IPR002156">
    <property type="entry name" value="RNaseH_domain"/>
</dbReference>
<evidence type="ECO:0000313" key="2">
    <source>
        <dbReference type="EMBL" id="EMM80728.1"/>
    </source>
</evidence>
<proteinExistence type="predicted"/>
<evidence type="ECO:0000313" key="3">
    <source>
        <dbReference type="Proteomes" id="UP000012128"/>
    </source>
</evidence>
<dbReference type="GO" id="GO:0003676">
    <property type="term" value="F:nucleic acid binding"/>
    <property type="evidence" value="ECO:0007669"/>
    <property type="project" value="InterPro"/>
</dbReference>
<protein>
    <submittedName>
        <fullName evidence="2">Ribonuclease HI</fullName>
    </submittedName>
</protein>
<dbReference type="Gene3D" id="3.30.420.10">
    <property type="entry name" value="Ribonuclease H-like superfamily/Ribonuclease H"/>
    <property type="match status" value="1"/>
</dbReference>
<dbReference type="SUPFAM" id="SSF53098">
    <property type="entry name" value="Ribonuclease H-like"/>
    <property type="match status" value="1"/>
</dbReference>
<dbReference type="Proteomes" id="UP000012128">
    <property type="component" value="Unassembled WGS sequence"/>
</dbReference>
<dbReference type="AlphaFoldDB" id="M6G6U9"/>
<reference evidence="2 3" key="1">
    <citation type="submission" date="2013-01" db="EMBL/GenBank/DDBJ databases">
        <authorList>
            <person name="Harkins D.M."/>
            <person name="Durkin A.S."/>
            <person name="Brinkac L.M."/>
            <person name="Haft D.H."/>
            <person name="Selengut J.D."/>
            <person name="Sanka R."/>
            <person name="DePew J."/>
            <person name="Purushe J."/>
            <person name="Hospenthal D.R."/>
            <person name="Murray C.K."/>
            <person name="Pimentel G."/>
            <person name="Wasfy M."/>
            <person name="Parker T."/>
            <person name="Miller R.S."/>
            <person name="Vinetz J.M."/>
            <person name="Sutton G.G."/>
            <person name="Nierman W.C."/>
            <person name="Fouts D.E."/>
        </authorList>
    </citation>
    <scope>NUCLEOTIDE SEQUENCE [LARGE SCALE GENOMIC DNA]</scope>
    <source>
        <strain evidence="2 3">2006001854</strain>
    </source>
</reference>
<evidence type="ECO:0000259" key="1">
    <source>
        <dbReference type="PROSITE" id="PS50879"/>
    </source>
</evidence>
<dbReference type="InterPro" id="IPR012337">
    <property type="entry name" value="RNaseH-like_sf"/>
</dbReference>
<dbReference type="PANTHER" id="PTHR48475">
    <property type="entry name" value="RIBONUCLEASE H"/>
    <property type="match status" value="1"/>
</dbReference>
<dbReference type="PROSITE" id="PS50879">
    <property type="entry name" value="RNASE_H_1"/>
    <property type="match status" value="1"/>
</dbReference>
<dbReference type="GO" id="GO:0004523">
    <property type="term" value="F:RNA-DNA hybrid ribonuclease activity"/>
    <property type="evidence" value="ECO:0007669"/>
    <property type="project" value="InterPro"/>
</dbReference>